<evidence type="ECO:0000313" key="3">
    <source>
        <dbReference type="Proteomes" id="UP001432209"/>
    </source>
</evidence>
<proteinExistence type="predicted"/>
<feature type="domain" description="AB hydrolase-1" evidence="1">
    <location>
        <begin position="38"/>
        <end position="277"/>
    </location>
</feature>
<accession>A0ABZ2AED5</accession>
<dbReference type="PRINTS" id="PR00111">
    <property type="entry name" value="ABHYDROLASE"/>
</dbReference>
<dbReference type="InterPro" id="IPR050471">
    <property type="entry name" value="AB_hydrolase"/>
</dbReference>
<dbReference type="SUPFAM" id="SSF53474">
    <property type="entry name" value="alpha/beta-Hydrolases"/>
    <property type="match status" value="1"/>
</dbReference>
<protein>
    <submittedName>
        <fullName evidence="2">Alpha/beta fold hydrolase</fullName>
    </submittedName>
</protein>
<dbReference type="Proteomes" id="UP001432209">
    <property type="component" value="Chromosome"/>
</dbReference>
<dbReference type="PANTHER" id="PTHR43433">
    <property type="entry name" value="HYDROLASE, ALPHA/BETA FOLD FAMILY PROTEIN"/>
    <property type="match status" value="1"/>
</dbReference>
<sequence>MTRNHTVSPSDVPRTPAHPVEANGVRLCVQTFGSEADPTVLLICGAASPMEGWDEEFCARLAAGGRRVVRYDPRDTGQSVTSPAGAPDYTFNDLIADAVGLLDALGVDRAHLMGISMGGALAQCVAVTSPERVATLTLVSTSPAGPTGSELSPPAERLRASFADPAPEPDWSDRAAVIGYLVAGERLFAAPASFDEEAARELSGRIVDRSTDIEAASKNHWALREDEKPVTVRLADVAAPTLVLHGTEDPLFPLDHARALAEGIPGARLVTLDGVGHQAPPARVWDTVLAAVLRHTDRN</sequence>
<dbReference type="EMBL" id="CP109495">
    <property type="protein sequence ID" value="WUX56996.1"/>
    <property type="molecule type" value="Genomic_DNA"/>
</dbReference>
<reference evidence="2" key="1">
    <citation type="submission" date="2022-10" db="EMBL/GenBank/DDBJ databases">
        <title>The complete genomes of actinobacterial strains from the NBC collection.</title>
        <authorList>
            <person name="Joergensen T.S."/>
            <person name="Alvarez Arevalo M."/>
            <person name="Sterndorff E.B."/>
            <person name="Faurdal D."/>
            <person name="Vuksanovic O."/>
            <person name="Mourched A.-S."/>
            <person name="Charusanti P."/>
            <person name="Shaw S."/>
            <person name="Blin K."/>
            <person name="Weber T."/>
        </authorList>
    </citation>
    <scope>NUCLEOTIDE SEQUENCE</scope>
    <source>
        <strain evidence="2">NBC_01432</strain>
    </source>
</reference>
<dbReference type="InterPro" id="IPR029058">
    <property type="entry name" value="AB_hydrolase_fold"/>
</dbReference>
<dbReference type="Gene3D" id="3.40.50.1820">
    <property type="entry name" value="alpha/beta hydrolase"/>
    <property type="match status" value="1"/>
</dbReference>
<dbReference type="Pfam" id="PF00561">
    <property type="entry name" value="Abhydrolase_1"/>
    <property type="match status" value="1"/>
</dbReference>
<name>A0ABZ2AED5_STRNV</name>
<evidence type="ECO:0000313" key="2">
    <source>
        <dbReference type="EMBL" id="WUX56996.1"/>
    </source>
</evidence>
<dbReference type="PANTHER" id="PTHR43433:SF5">
    <property type="entry name" value="AB HYDROLASE-1 DOMAIN-CONTAINING PROTEIN"/>
    <property type="match status" value="1"/>
</dbReference>
<dbReference type="RefSeq" id="WP_329081980.1">
    <property type="nucleotide sequence ID" value="NZ_CP109483.1"/>
</dbReference>
<gene>
    <name evidence="2" type="ORF">OG442_38690</name>
</gene>
<evidence type="ECO:0000259" key="1">
    <source>
        <dbReference type="Pfam" id="PF00561"/>
    </source>
</evidence>
<dbReference type="GeneID" id="91339737"/>
<keyword evidence="2" id="KW-0378">Hydrolase</keyword>
<keyword evidence="3" id="KW-1185">Reference proteome</keyword>
<dbReference type="InterPro" id="IPR000073">
    <property type="entry name" value="AB_hydrolase_1"/>
</dbReference>
<dbReference type="GO" id="GO:0016787">
    <property type="term" value="F:hydrolase activity"/>
    <property type="evidence" value="ECO:0007669"/>
    <property type="project" value="UniProtKB-KW"/>
</dbReference>
<organism evidence="2 3">
    <name type="scientific">Streptomyces niveus</name>
    <name type="common">Streptomyces spheroides</name>
    <dbReference type="NCBI Taxonomy" id="193462"/>
    <lineage>
        <taxon>Bacteria</taxon>
        <taxon>Bacillati</taxon>
        <taxon>Actinomycetota</taxon>
        <taxon>Actinomycetes</taxon>
        <taxon>Kitasatosporales</taxon>
        <taxon>Streptomycetaceae</taxon>
        <taxon>Streptomyces</taxon>
    </lineage>
</organism>